<dbReference type="Proteomes" id="UP001501576">
    <property type="component" value="Unassembled WGS sequence"/>
</dbReference>
<dbReference type="EMBL" id="BAAABZ010000095">
    <property type="protein sequence ID" value="GAA0574308.1"/>
    <property type="molecule type" value="Genomic_DNA"/>
</dbReference>
<protein>
    <submittedName>
        <fullName evidence="1">Uncharacterized protein</fullName>
    </submittedName>
</protein>
<gene>
    <name evidence="1" type="ORF">GCM10010390_91700</name>
</gene>
<keyword evidence="2" id="KW-1185">Reference proteome</keyword>
<name>A0ABN1ETZ1_9ACTN</name>
<evidence type="ECO:0000313" key="1">
    <source>
        <dbReference type="EMBL" id="GAA0574308.1"/>
    </source>
</evidence>
<organism evidence="1 2">
    <name type="scientific">Streptomyces mordarskii</name>
    <dbReference type="NCBI Taxonomy" id="1226758"/>
    <lineage>
        <taxon>Bacteria</taxon>
        <taxon>Bacillati</taxon>
        <taxon>Actinomycetota</taxon>
        <taxon>Actinomycetes</taxon>
        <taxon>Kitasatosporales</taxon>
        <taxon>Streptomycetaceae</taxon>
        <taxon>Streptomyces</taxon>
    </lineage>
</organism>
<proteinExistence type="predicted"/>
<dbReference type="RefSeq" id="WP_346161693.1">
    <property type="nucleotide sequence ID" value="NZ_BAAABZ010000095.1"/>
</dbReference>
<evidence type="ECO:0000313" key="2">
    <source>
        <dbReference type="Proteomes" id="UP001501576"/>
    </source>
</evidence>
<reference evidence="1 2" key="1">
    <citation type="journal article" date="2019" name="Int. J. Syst. Evol. Microbiol.">
        <title>The Global Catalogue of Microorganisms (GCM) 10K type strain sequencing project: providing services to taxonomists for standard genome sequencing and annotation.</title>
        <authorList>
            <consortium name="The Broad Institute Genomics Platform"/>
            <consortium name="The Broad Institute Genome Sequencing Center for Infectious Disease"/>
            <person name="Wu L."/>
            <person name="Ma J."/>
        </authorList>
    </citation>
    <scope>NUCLEOTIDE SEQUENCE [LARGE SCALE GENOMIC DNA]</scope>
    <source>
        <strain evidence="1 2">JCM 5052</strain>
    </source>
</reference>
<sequence>MAGYPTPRDLPGLRHELAQWYASDAATRVISHLAELGPAEGQRLAARHRAVIEAAGMYFVNGDMTDLAVRIGQGLDTFAVLADNDLPEDHGLLVWAHRFIEPEADGLQFAPLAVAWSAVGAHIDITMYEHLPTAQPPVMAQAYRTQLQKAGVPPGRVPELVQMWESRMRADGRDRPWSSTEDTDPDSHRVLRTLLATWLLIRQPADARKALHQVQEVVAPKTAQKHIARGGGDPTRAVRYVTLRQTLRREDDSRSGGRAHASKIYRHRWFVRPHRTNQYYPSTGEHQKIWRGPYLVVPAGCENAPILGGERVNVLRR</sequence>
<comment type="caution">
    <text evidence="1">The sequence shown here is derived from an EMBL/GenBank/DDBJ whole genome shotgun (WGS) entry which is preliminary data.</text>
</comment>
<accession>A0ABN1ETZ1</accession>